<dbReference type="EMBL" id="CP028360">
    <property type="protein sequence ID" value="AXN02514.1"/>
    <property type="molecule type" value="Genomic_DNA"/>
</dbReference>
<evidence type="ECO:0000256" key="5">
    <source>
        <dbReference type="ARBA" id="ARBA00023235"/>
    </source>
</evidence>
<dbReference type="Gene3D" id="3.50.7.10">
    <property type="entry name" value="GroEL"/>
    <property type="match status" value="1"/>
</dbReference>
<dbReference type="GO" id="GO:0140662">
    <property type="term" value="F:ATP-dependent protein folding chaperone"/>
    <property type="evidence" value="ECO:0007669"/>
    <property type="project" value="InterPro"/>
</dbReference>
<evidence type="ECO:0000256" key="4">
    <source>
        <dbReference type="ARBA" id="ARBA00023186"/>
    </source>
</evidence>
<keyword evidence="5" id="KW-0413">Isomerase</keyword>
<dbReference type="NCBIfam" id="TIGR02348">
    <property type="entry name" value="GroEL"/>
    <property type="match status" value="1"/>
</dbReference>
<dbReference type="GO" id="GO:0042026">
    <property type="term" value="P:protein refolding"/>
    <property type="evidence" value="ECO:0007669"/>
    <property type="project" value="InterPro"/>
</dbReference>
<dbReference type="Proteomes" id="UP000257084">
    <property type="component" value="Chromosome"/>
</dbReference>
<evidence type="ECO:0000256" key="7">
    <source>
        <dbReference type="RuleBase" id="RU000419"/>
    </source>
</evidence>
<dbReference type="Gene3D" id="3.30.260.10">
    <property type="entry name" value="TCP-1-like chaperonin intermediate domain"/>
    <property type="match status" value="1"/>
</dbReference>
<dbReference type="SUPFAM" id="SSF52029">
    <property type="entry name" value="GroEL apical domain-like"/>
    <property type="match status" value="1"/>
</dbReference>
<name>A0A346E0K9_9PROT</name>
<dbReference type="CDD" id="cd03344">
    <property type="entry name" value="GroEL"/>
    <property type="match status" value="1"/>
</dbReference>
<keyword evidence="3" id="KW-0067">ATP-binding</keyword>
<dbReference type="NCBIfam" id="NF000592">
    <property type="entry name" value="PRK00013.1"/>
    <property type="match status" value="1"/>
</dbReference>
<dbReference type="Pfam" id="PF00118">
    <property type="entry name" value="Cpn60_TCP1"/>
    <property type="match status" value="1"/>
</dbReference>
<dbReference type="NCBIfam" id="NF009489">
    <property type="entry name" value="PRK12851.1"/>
    <property type="match status" value="1"/>
</dbReference>
<keyword evidence="9" id="KW-1185">Reference proteome</keyword>
<organism evidence="8 9">
    <name type="scientific">Candidatus Vidania fulgoroideorum</name>
    <dbReference type="NCBI Taxonomy" id="881286"/>
    <lineage>
        <taxon>Bacteria</taxon>
        <taxon>Pseudomonadati</taxon>
        <taxon>Pseudomonadota</taxon>
        <taxon>Betaproteobacteria</taxon>
        <taxon>Candidatus Vidania</taxon>
    </lineage>
</organism>
<dbReference type="InterPro" id="IPR027409">
    <property type="entry name" value="GroEL-like_apical_dom_sf"/>
</dbReference>
<keyword evidence="8" id="KW-0346">Stress response</keyword>
<evidence type="ECO:0000313" key="9">
    <source>
        <dbReference type="Proteomes" id="UP000257084"/>
    </source>
</evidence>
<dbReference type="InterPro" id="IPR002423">
    <property type="entry name" value="Cpn60/GroEL/TCP-1"/>
</dbReference>
<evidence type="ECO:0000256" key="3">
    <source>
        <dbReference type="ARBA" id="ARBA00022840"/>
    </source>
</evidence>
<dbReference type="Gene3D" id="1.10.560.10">
    <property type="entry name" value="GroEL-like equatorial domain"/>
    <property type="match status" value="1"/>
</dbReference>
<keyword evidence="4" id="KW-0143">Chaperone</keyword>
<dbReference type="InterPro" id="IPR027410">
    <property type="entry name" value="TCP-1-like_intermed_sf"/>
</dbReference>
<dbReference type="KEGG" id="vfg:C9I84_127"/>
<dbReference type="InterPro" id="IPR001844">
    <property type="entry name" value="Cpn60/GroEL"/>
</dbReference>
<dbReference type="GO" id="GO:0005524">
    <property type="term" value="F:ATP binding"/>
    <property type="evidence" value="ECO:0007669"/>
    <property type="project" value="UniProtKB-KW"/>
</dbReference>
<dbReference type="SUPFAM" id="SSF54849">
    <property type="entry name" value="GroEL-intermediate domain like"/>
    <property type="match status" value="1"/>
</dbReference>
<dbReference type="SUPFAM" id="SSF48592">
    <property type="entry name" value="GroEL equatorial domain-like"/>
    <property type="match status" value="1"/>
</dbReference>
<sequence>MNSKKIYFKKTTREKILLGINKVSNAVKITLGPKGKNVIIEKDFNNPLITKDGITVAKSIKLKNRLENLGAQMLKEVASKTNDNAGDGTTTATVIAQTMINEGIKYISLGVSSIKIIKELNKVLKYSLLKLTKMKKKITSNKEIIQVGTISSNNDILIGKQIAKIMKFVGKEGIVTVEEGESTKDKIEVVKGMQFDRGFMSPYFINDNEKQRCILENPLILLYEKKIVNIREILKILEIVSKKNKSILIISDNLDNEVLATLVINNIRGIVKVAAVKSPGFGEKKLDLLRDIAIISGGKLIKLEEGLTLKKIKINDLGSCRKVEIYKEKTIIIGGKGKKNKIKERILQIKNEIKNSDSEYEIDKLKERIAKLSGGIGIVKVGALTEIEMKEKKYRFEDALNATKAALESGIVPGGGIALFKISEKIKCDKSNIGAKIILKAMKAPMKQILKNAGIEPKIVISKMREKKIYGFNLLNMKYCDMIEEGIIDPFKVVKSALKNAVSITKLVLNSECSICYRKKKKEMNISNPNI</sequence>
<protein>
    <recommendedName>
        <fullName evidence="7">60 kDa chaperonin</fullName>
    </recommendedName>
</protein>
<comment type="subunit">
    <text evidence="7">Forms a cylinder of 14 subunits composed of two heptameric rings stacked back-to-back. Interacts with the co-chaperonin GroES.</text>
</comment>
<evidence type="ECO:0000256" key="6">
    <source>
        <dbReference type="RuleBase" id="RU000418"/>
    </source>
</evidence>
<dbReference type="InterPro" id="IPR027413">
    <property type="entry name" value="GROEL-like_equatorial_sf"/>
</dbReference>
<dbReference type="AlphaFoldDB" id="A0A346E0K9"/>
<comment type="function">
    <text evidence="7">Together with its co-chaperonin GroES, plays an essential role in assisting protein folding. The GroEL-GroES system forms a nano-cage that allows encapsulation of the non-native substrate proteins and provides a physical environment optimized to promote and accelerate protein folding.</text>
</comment>
<dbReference type="NCBIfam" id="NF009487">
    <property type="entry name" value="PRK12849.1"/>
    <property type="match status" value="1"/>
</dbReference>
<evidence type="ECO:0000313" key="8">
    <source>
        <dbReference type="EMBL" id="AXN02514.1"/>
    </source>
</evidence>
<evidence type="ECO:0000256" key="2">
    <source>
        <dbReference type="ARBA" id="ARBA00022741"/>
    </source>
</evidence>
<dbReference type="NCBIfam" id="NF009488">
    <property type="entry name" value="PRK12850.1"/>
    <property type="match status" value="1"/>
</dbReference>
<gene>
    <name evidence="8" type="ORF">C9I84_127</name>
</gene>
<dbReference type="PRINTS" id="PR00298">
    <property type="entry name" value="CHAPERONIN60"/>
</dbReference>
<dbReference type="GO" id="GO:0016853">
    <property type="term" value="F:isomerase activity"/>
    <property type="evidence" value="ECO:0007669"/>
    <property type="project" value="UniProtKB-KW"/>
</dbReference>
<dbReference type="FunFam" id="3.50.7.10:FF:000001">
    <property type="entry name" value="60 kDa chaperonin"/>
    <property type="match status" value="1"/>
</dbReference>
<proteinExistence type="inferred from homology"/>
<reference evidence="8 9" key="1">
    <citation type="submission" date="2018-03" db="EMBL/GenBank/DDBJ databases">
        <title>A parallel universe: an anciently diverged bacterial symbiosis in a Hawaiian planthopper (Hemiptera: Cixiidae) reveals rearranged nutritional responsibilities.</title>
        <authorList>
            <person name="Bennett G."/>
            <person name="Mao M."/>
        </authorList>
    </citation>
    <scope>NUCLEOTIDE SEQUENCE [LARGE SCALE GENOMIC DNA]</scope>
    <source>
        <strain evidence="8 9">OLIH</strain>
    </source>
</reference>
<comment type="similarity">
    <text evidence="1 6">Belongs to the chaperonin (HSP60) family.</text>
</comment>
<evidence type="ECO:0000256" key="1">
    <source>
        <dbReference type="ARBA" id="ARBA00006607"/>
    </source>
</evidence>
<accession>A0A346E0K9</accession>
<keyword evidence="2" id="KW-0547">Nucleotide-binding</keyword>
<dbReference type="PANTHER" id="PTHR45633">
    <property type="entry name" value="60 KDA HEAT SHOCK PROTEIN, MITOCHONDRIAL"/>
    <property type="match status" value="1"/>
</dbReference>